<dbReference type="Pfam" id="PF04979">
    <property type="entry name" value="IPP-2"/>
    <property type="match status" value="1"/>
</dbReference>
<feature type="compositionally biased region" description="Acidic residues" evidence="1">
    <location>
        <begin position="107"/>
        <end position="124"/>
    </location>
</feature>
<dbReference type="GO" id="GO:0009966">
    <property type="term" value="P:regulation of signal transduction"/>
    <property type="evidence" value="ECO:0007669"/>
    <property type="project" value="InterPro"/>
</dbReference>
<dbReference type="FunCoup" id="A0A7N2MH61">
    <property type="interactions" value="504"/>
</dbReference>
<proteinExistence type="predicted"/>
<keyword evidence="4" id="KW-1185">Reference proteome</keyword>
<evidence type="ECO:0000313" key="3">
    <source>
        <dbReference type="EnsemblPlants" id="QL09p014578:mrna"/>
    </source>
</evidence>
<reference evidence="3" key="2">
    <citation type="submission" date="2021-01" db="UniProtKB">
        <authorList>
            <consortium name="EnsemblPlants"/>
        </authorList>
    </citation>
    <scope>IDENTIFICATION</scope>
</reference>
<evidence type="ECO:0008006" key="5">
    <source>
        <dbReference type="Google" id="ProtNLM"/>
    </source>
</evidence>
<protein>
    <recommendedName>
        <fullName evidence="5">Protein phosphatase inhibitor 2</fullName>
    </recommendedName>
</protein>
<feature type="region of interest" description="Disordered" evidence="1">
    <location>
        <begin position="91"/>
        <end position="134"/>
    </location>
</feature>
<dbReference type="OrthoDB" id="551302at2759"/>
<keyword evidence="2" id="KW-0732">Signal</keyword>
<evidence type="ECO:0000313" key="4">
    <source>
        <dbReference type="Proteomes" id="UP000594261"/>
    </source>
</evidence>
<dbReference type="PANTHER" id="PTHR12398">
    <property type="entry name" value="PROTEIN PHOSPHATASE INHIBITOR"/>
    <property type="match status" value="1"/>
</dbReference>
<dbReference type="KEGG" id="qlo:115960414"/>
<dbReference type="InterPro" id="IPR007062">
    <property type="entry name" value="PPI-2"/>
</dbReference>
<dbReference type="PANTHER" id="PTHR12398:SF20">
    <property type="entry name" value="PROTEIN PHOSPHATASE 1 REGULATORY INHIBITOR SUBUNIT 2"/>
    <property type="match status" value="1"/>
</dbReference>
<dbReference type="InParanoid" id="A0A7N2MH61"/>
<dbReference type="GeneID" id="115960414"/>
<dbReference type="AlphaFoldDB" id="A0A7N2MH61"/>
<feature type="region of interest" description="Disordered" evidence="1">
    <location>
        <begin position="153"/>
        <end position="181"/>
    </location>
</feature>
<name>A0A7N2MH61_QUELO</name>
<dbReference type="EMBL" id="LRBV02000009">
    <property type="status" value="NOT_ANNOTATED_CDS"/>
    <property type="molecule type" value="Genomic_DNA"/>
</dbReference>
<dbReference type="EnsemblPlants" id="QL09p014578:mrna">
    <property type="protein sequence ID" value="QL09p014578:mrna"/>
    <property type="gene ID" value="QL09p014578"/>
</dbReference>
<dbReference type="GO" id="GO:0004864">
    <property type="term" value="F:protein phosphatase inhibitor activity"/>
    <property type="evidence" value="ECO:0007669"/>
    <property type="project" value="InterPro"/>
</dbReference>
<dbReference type="RefSeq" id="XP_030935162.1">
    <property type="nucleotide sequence ID" value="XM_031079302.1"/>
</dbReference>
<dbReference type="Proteomes" id="UP000594261">
    <property type="component" value="Chromosome 9"/>
</dbReference>
<evidence type="ECO:0000256" key="2">
    <source>
        <dbReference type="SAM" id="SignalP"/>
    </source>
</evidence>
<feature type="compositionally biased region" description="Basic and acidic residues" evidence="1">
    <location>
        <begin position="162"/>
        <end position="174"/>
    </location>
</feature>
<evidence type="ECO:0000256" key="1">
    <source>
        <dbReference type="SAM" id="MobiDB-lite"/>
    </source>
</evidence>
<reference evidence="3 4" key="1">
    <citation type="journal article" date="2016" name="G3 (Bethesda)">
        <title>First Draft Assembly and Annotation of the Genome of a California Endemic Oak Quercus lobata Nee (Fagaceae).</title>
        <authorList>
            <person name="Sork V.L."/>
            <person name="Fitz-Gibbon S.T."/>
            <person name="Puiu D."/>
            <person name="Crepeau M."/>
            <person name="Gugger P.F."/>
            <person name="Sherman R."/>
            <person name="Stevens K."/>
            <person name="Langley C.H."/>
            <person name="Pellegrini M."/>
            <person name="Salzberg S.L."/>
        </authorList>
    </citation>
    <scope>NUCLEOTIDE SEQUENCE [LARGE SCALE GENOMIC DNA]</scope>
    <source>
        <strain evidence="3 4">cv. SW786</strain>
    </source>
</reference>
<organism evidence="3 4">
    <name type="scientific">Quercus lobata</name>
    <name type="common">Valley oak</name>
    <dbReference type="NCBI Taxonomy" id="97700"/>
    <lineage>
        <taxon>Eukaryota</taxon>
        <taxon>Viridiplantae</taxon>
        <taxon>Streptophyta</taxon>
        <taxon>Embryophyta</taxon>
        <taxon>Tracheophyta</taxon>
        <taxon>Spermatophyta</taxon>
        <taxon>Magnoliopsida</taxon>
        <taxon>eudicotyledons</taxon>
        <taxon>Gunneridae</taxon>
        <taxon>Pentapetalae</taxon>
        <taxon>rosids</taxon>
        <taxon>fabids</taxon>
        <taxon>Fagales</taxon>
        <taxon>Fagaceae</taxon>
        <taxon>Quercus</taxon>
    </lineage>
</organism>
<feature type="signal peptide" evidence="2">
    <location>
        <begin position="1"/>
        <end position="28"/>
    </location>
</feature>
<sequence length="197" mass="21850">MGLISAVGARSFLLVLHIALEYWGRVRWDEDNLGEIEANKPVRQKITEPKTPYHPMIDDDESMSPMRGSFDECVGDAINAEAIRTALTDVASSSKIDGQKSGGWTSSEDEAEAEAAGQDDEDSESDRSMSFREHRKAHYDEFLKVKELRRKGSLIEDEVDKDNEGHVEKDRKCDSSSSLTAGVKEIDIDKQGVGSVD</sequence>
<dbReference type="OMA" id="NFREHRK"/>
<gene>
    <name evidence="3" type="primary">LOC115960414</name>
</gene>
<feature type="compositionally biased region" description="Basic and acidic residues" evidence="1">
    <location>
        <begin position="125"/>
        <end position="134"/>
    </location>
</feature>
<feature type="chain" id="PRO_5029499348" description="Protein phosphatase inhibitor 2" evidence="2">
    <location>
        <begin position="29"/>
        <end position="197"/>
    </location>
</feature>
<accession>A0A7N2MH61</accession>
<dbReference type="Gramene" id="QL09p014578:mrna">
    <property type="protein sequence ID" value="QL09p014578:mrna"/>
    <property type="gene ID" value="QL09p014578"/>
</dbReference>